<dbReference type="AlphaFoldDB" id="A0AAN6LQJ0"/>
<evidence type="ECO:0000313" key="2">
    <source>
        <dbReference type="Proteomes" id="UP001280581"/>
    </source>
</evidence>
<dbReference type="PANTHER" id="PTHR40619:SF3">
    <property type="entry name" value="FUNGAL STAND N-TERMINAL GOODBYE DOMAIN-CONTAINING PROTEIN"/>
    <property type="match status" value="1"/>
</dbReference>
<dbReference type="PANTHER" id="PTHR40619">
    <property type="entry name" value="FUNGAL STAND N-TERMINAL GOODBYE DOMAIN-CONTAINING PROTEIN"/>
    <property type="match status" value="1"/>
</dbReference>
<reference evidence="1 2" key="1">
    <citation type="submission" date="2021-02" db="EMBL/GenBank/DDBJ databases">
        <title>Genome assembly of Pseudopithomyces chartarum.</title>
        <authorList>
            <person name="Jauregui R."/>
            <person name="Singh J."/>
            <person name="Voisey C."/>
        </authorList>
    </citation>
    <scope>NUCLEOTIDE SEQUENCE [LARGE SCALE GENOMIC DNA]</scope>
    <source>
        <strain evidence="1 2">AGR01</strain>
    </source>
</reference>
<protein>
    <submittedName>
        <fullName evidence="1">Uncharacterized protein</fullName>
    </submittedName>
</protein>
<sequence>MEPQSDDEKSREDLSLACFLEILDFDAEKHQSDICEAAQFLLNSNSVHGRKLTQQDEISLLKFMEENVVNPGTKKDETLWIADREDLWNTSWSLNIEGNSTKNSKLSYLSKGAARLFPGGDVHVLRFFCGLNDNHENPVLHMMKNLVAQLVLGFHEAQSPLEITKSVGQIQNMSIDKLASFFCGLITKSKKMVYIVLDHVSCYHKGPRDDLFCVLRALNFFVTEAAKPVDVKLILTTSKPLKYITEYVKNGTLKQTEYVLVDGCLRPHKGMRTGWDVSLDTLCNRAEQVTGNLTPR</sequence>
<accession>A0AAN6LQJ0</accession>
<proteinExistence type="predicted"/>
<evidence type="ECO:0000313" key="1">
    <source>
        <dbReference type="EMBL" id="KAK3202197.1"/>
    </source>
</evidence>
<dbReference type="Proteomes" id="UP001280581">
    <property type="component" value="Unassembled WGS sequence"/>
</dbReference>
<organism evidence="1 2">
    <name type="scientific">Pseudopithomyces chartarum</name>
    <dbReference type="NCBI Taxonomy" id="1892770"/>
    <lineage>
        <taxon>Eukaryota</taxon>
        <taxon>Fungi</taxon>
        <taxon>Dikarya</taxon>
        <taxon>Ascomycota</taxon>
        <taxon>Pezizomycotina</taxon>
        <taxon>Dothideomycetes</taxon>
        <taxon>Pleosporomycetidae</taxon>
        <taxon>Pleosporales</taxon>
        <taxon>Massarineae</taxon>
        <taxon>Didymosphaeriaceae</taxon>
        <taxon>Pseudopithomyces</taxon>
    </lineage>
</organism>
<dbReference type="EMBL" id="WVTA01000014">
    <property type="protein sequence ID" value="KAK3202197.1"/>
    <property type="molecule type" value="Genomic_DNA"/>
</dbReference>
<name>A0AAN6LQJ0_9PLEO</name>
<comment type="caution">
    <text evidence="1">The sequence shown here is derived from an EMBL/GenBank/DDBJ whole genome shotgun (WGS) entry which is preliminary data.</text>
</comment>
<keyword evidence="2" id="KW-1185">Reference proteome</keyword>
<gene>
    <name evidence="1" type="ORF">GRF29_161g450018</name>
</gene>